<dbReference type="HOGENOM" id="CLU_036097_0_0_7"/>
<keyword evidence="1" id="KW-0472">Membrane</keyword>
<feature type="transmembrane region" description="Helical" evidence="1">
    <location>
        <begin position="157"/>
        <end position="175"/>
    </location>
</feature>
<dbReference type="EMBL" id="CP003220">
    <property type="protein sequence ID" value="EGB15192.1"/>
    <property type="molecule type" value="Genomic_DNA"/>
</dbReference>
<dbReference type="Proteomes" id="UP000007845">
    <property type="component" value="Chromosome"/>
</dbReference>
<feature type="transmembrane region" description="Helical" evidence="1">
    <location>
        <begin position="12"/>
        <end position="37"/>
    </location>
</feature>
<feature type="transmembrane region" description="Helical" evidence="1">
    <location>
        <begin position="379"/>
        <end position="396"/>
    </location>
</feature>
<dbReference type="Pfam" id="PF01757">
    <property type="entry name" value="Acyl_transf_3"/>
    <property type="match status" value="1"/>
</dbReference>
<dbReference type="KEGG" id="ddn:DND132_1986"/>
<name>F0JH77_9BACT</name>
<protein>
    <recommendedName>
        <fullName evidence="2">Acyltransferase 3 domain-containing protein</fullName>
    </recommendedName>
</protein>
<gene>
    <name evidence="3" type="ORF">DND132_1986</name>
</gene>
<keyword evidence="1" id="KW-1133">Transmembrane helix</keyword>
<sequence length="397" mass="44024">MTTRPRNHAYDNLRTLMVLAVVLLHAACAYAPSIPWWHARDAESPLFDVTILTLDCFVLPVLFFISGLFAHGAFERHGTAGFLRNKLRRLGLPVLILPVFYLPTMVYVGYLRRTSEPLNFFQYWLHWTATLDDWRFVVITTMRQGAEYADKLSPHHLWFISLLLIFFLGYSLWRAVIPTARTVGRTLLIPASAMAVLLGFAAVNLLVQDWAWARLGPFVLFQPTRVPVYLGMFVFGILARPHMDRPRPFPGPWWAWLIPFAAATAGILVMARTFMTTPPPIPPGQAVLHGALRAVAAVAGAGCLVNLAASRLNRPSTWRESLSASSYDIFLWHMPLVVFVQAALIQAPLPLAAKGLLAFLAPAGCLWAAGRTAARTGPWLWAGLLAALFLGFCLATG</sequence>
<feature type="transmembrane region" description="Helical" evidence="1">
    <location>
        <begin position="49"/>
        <end position="70"/>
    </location>
</feature>
<keyword evidence="4" id="KW-1185">Reference proteome</keyword>
<feature type="transmembrane region" description="Helical" evidence="1">
    <location>
        <begin position="330"/>
        <end position="349"/>
    </location>
</feature>
<dbReference type="STRING" id="641491.DND132_1986"/>
<feature type="transmembrane region" description="Helical" evidence="1">
    <location>
        <begin position="251"/>
        <end position="271"/>
    </location>
</feature>
<feature type="domain" description="Acyltransferase 3" evidence="2">
    <location>
        <begin position="7"/>
        <end position="395"/>
    </location>
</feature>
<feature type="transmembrane region" description="Helical" evidence="1">
    <location>
        <begin position="291"/>
        <end position="309"/>
    </location>
</feature>
<organism evidence="3 4">
    <name type="scientific">Pseudodesulfovibrio mercurii</name>
    <dbReference type="NCBI Taxonomy" id="641491"/>
    <lineage>
        <taxon>Bacteria</taxon>
        <taxon>Pseudomonadati</taxon>
        <taxon>Thermodesulfobacteriota</taxon>
        <taxon>Desulfovibrionia</taxon>
        <taxon>Desulfovibrionales</taxon>
        <taxon>Desulfovibrionaceae</taxon>
    </lineage>
</organism>
<dbReference type="eggNOG" id="COG1835">
    <property type="taxonomic scope" value="Bacteria"/>
</dbReference>
<dbReference type="OrthoDB" id="5446016at2"/>
<evidence type="ECO:0000259" key="2">
    <source>
        <dbReference type="Pfam" id="PF01757"/>
    </source>
</evidence>
<feature type="transmembrane region" description="Helical" evidence="1">
    <location>
        <begin position="187"/>
        <end position="207"/>
    </location>
</feature>
<evidence type="ECO:0000313" key="4">
    <source>
        <dbReference type="Proteomes" id="UP000007845"/>
    </source>
</evidence>
<accession>F0JH77</accession>
<feature type="transmembrane region" description="Helical" evidence="1">
    <location>
        <begin position="90"/>
        <end position="110"/>
    </location>
</feature>
<dbReference type="InterPro" id="IPR050623">
    <property type="entry name" value="Glucan_succinyl_AcylTrfase"/>
</dbReference>
<dbReference type="RefSeq" id="WP_014322619.1">
    <property type="nucleotide sequence ID" value="NC_016803.1"/>
</dbReference>
<evidence type="ECO:0000256" key="1">
    <source>
        <dbReference type="SAM" id="Phobius"/>
    </source>
</evidence>
<feature type="transmembrane region" description="Helical" evidence="1">
    <location>
        <begin position="219"/>
        <end position="239"/>
    </location>
</feature>
<keyword evidence="1" id="KW-0812">Transmembrane</keyword>
<dbReference type="PANTHER" id="PTHR36927">
    <property type="entry name" value="BLR4337 PROTEIN"/>
    <property type="match status" value="1"/>
</dbReference>
<reference evidence="3 4" key="1">
    <citation type="journal article" date="2011" name="J. Bacteriol.">
        <title>Genome sequence of the mercury-methylating strain Desulfovibrio desulfuricans ND132.</title>
        <authorList>
            <person name="Brown S.D."/>
            <person name="Gilmour C.C."/>
            <person name="Kucken A.M."/>
            <person name="Wall J.D."/>
            <person name="Elias D.A."/>
            <person name="Brandt C.C."/>
            <person name="Podar M."/>
            <person name="Chertkov O."/>
            <person name="Held B."/>
            <person name="Bruce D.C."/>
            <person name="Detter J.C."/>
            <person name="Tapia R."/>
            <person name="Han C.S."/>
            <person name="Goodwin L.A."/>
            <person name="Cheng J.F."/>
            <person name="Pitluck S."/>
            <person name="Woyke T."/>
            <person name="Mikhailova N."/>
            <person name="Ivanova N.N."/>
            <person name="Han J."/>
            <person name="Lucas S."/>
            <person name="Lapidus A.L."/>
            <person name="Land M.L."/>
            <person name="Hauser L.J."/>
            <person name="Palumbo A.V."/>
        </authorList>
    </citation>
    <scope>NUCLEOTIDE SEQUENCE [LARGE SCALE GENOMIC DNA]</scope>
    <source>
        <strain evidence="3 4">ND132</strain>
    </source>
</reference>
<proteinExistence type="predicted"/>
<evidence type="ECO:0000313" key="3">
    <source>
        <dbReference type="EMBL" id="EGB15192.1"/>
    </source>
</evidence>
<dbReference type="AlphaFoldDB" id="F0JH77"/>
<dbReference type="GO" id="GO:0016747">
    <property type="term" value="F:acyltransferase activity, transferring groups other than amino-acyl groups"/>
    <property type="evidence" value="ECO:0007669"/>
    <property type="project" value="InterPro"/>
</dbReference>
<dbReference type="InterPro" id="IPR002656">
    <property type="entry name" value="Acyl_transf_3_dom"/>
</dbReference>